<dbReference type="AlphaFoldDB" id="A0A0D5C559"/>
<reference evidence="7 8" key="2">
    <citation type="journal article" date="2016" name="ISME J.">
        <title>Physiological and genomic characterization of two novel marine thaumarchaeal strains indicates niche differentiation.</title>
        <authorList>
            <person name="Bayer B."/>
            <person name="Vojvoda J."/>
            <person name="Offre P."/>
            <person name="Alves R.J."/>
            <person name="Elisabeth N.H."/>
            <person name="Garcia J.A."/>
            <person name="Volland J.M."/>
            <person name="Srivastava A."/>
            <person name="Schleper C."/>
            <person name="Herndl G.J."/>
        </authorList>
    </citation>
    <scope>NUCLEOTIDE SEQUENCE [LARGE SCALE GENOMIC DNA]</scope>
    <source>
        <strain evidence="7 8">NF5</strain>
    </source>
</reference>
<dbReference type="PANTHER" id="PTHR11618:SF13">
    <property type="entry name" value="TRANSCRIPTION INITIATION FACTOR IIB"/>
    <property type="match status" value="1"/>
</dbReference>
<dbReference type="Proteomes" id="UP000032408">
    <property type="component" value="Chromosome"/>
</dbReference>
<evidence type="ECO:0000313" key="7">
    <source>
        <dbReference type="EMBL" id="AJW71532.1"/>
    </source>
</evidence>
<dbReference type="Gene3D" id="1.10.472.10">
    <property type="entry name" value="Cyclin-like"/>
    <property type="match status" value="1"/>
</dbReference>
<dbReference type="InterPro" id="IPR000812">
    <property type="entry name" value="TFIIB"/>
</dbReference>
<dbReference type="PROSITE" id="PS00782">
    <property type="entry name" value="TFIIB"/>
    <property type="match status" value="2"/>
</dbReference>
<feature type="domain" description="Cyclin-like" evidence="6">
    <location>
        <begin position="212"/>
        <end position="293"/>
    </location>
</feature>
<protein>
    <recommendedName>
        <fullName evidence="2">Transcription initiation factor IIB</fullName>
    </recommendedName>
</protein>
<proteinExistence type="inferred from homology"/>
<keyword evidence="5" id="KW-0804">Transcription</keyword>
<dbReference type="InterPro" id="IPR013763">
    <property type="entry name" value="Cyclin-like_dom"/>
</dbReference>
<evidence type="ECO:0000256" key="3">
    <source>
        <dbReference type="ARBA" id="ARBA00022737"/>
    </source>
</evidence>
<dbReference type="GO" id="GO:0070897">
    <property type="term" value="P:transcription preinitiation complex assembly"/>
    <property type="evidence" value="ECO:0007669"/>
    <property type="project" value="InterPro"/>
</dbReference>
<dbReference type="SMART" id="SM00385">
    <property type="entry name" value="CYCLIN"/>
    <property type="match status" value="2"/>
</dbReference>
<dbReference type="GO" id="GO:0097550">
    <property type="term" value="C:transcription preinitiation complex"/>
    <property type="evidence" value="ECO:0007669"/>
    <property type="project" value="TreeGrafter"/>
</dbReference>
<keyword evidence="8" id="KW-1185">Reference proteome</keyword>
<dbReference type="EMBL" id="CP011070">
    <property type="protein sequence ID" value="AJW71532.1"/>
    <property type="molecule type" value="Genomic_DNA"/>
</dbReference>
<name>A0A0D5C559_9ARCH</name>
<comment type="similarity">
    <text evidence="1">Belongs to the TFIIB family.</text>
</comment>
<evidence type="ECO:0000256" key="1">
    <source>
        <dbReference type="ARBA" id="ARBA00010857"/>
    </source>
</evidence>
<sequence>MMQKCQLDNCSKNNLITDSFSGEILCADCGTVIEEKLDNNNETQIHSLEDFMTKSHVGSKQSLSMYDKGMNSVIGNDRDATGKPLNSASKSQFNRLRQLDNRSKLRQSSQRTLVKSLTFLNGLKEKLGISENTVEVTCSLFRRAQKNRLTKGRTANSLMAAALYVSCRQTMTPRSLDDISELGNIHKKSLQKAVRVLIDEFRLNVPQYNTSSFLSKLSSDMGISEKTKRYALKILADVEELGATAGKNPIGQAAASLYLASMLMGESVNQRKFSEVSGVSTVTLRNRKNTIQKLLDL</sequence>
<keyword evidence="4" id="KW-0805">Transcription regulation</keyword>
<evidence type="ECO:0000313" key="8">
    <source>
        <dbReference type="Proteomes" id="UP000032408"/>
    </source>
</evidence>
<accession>A0A0D5C559</accession>
<organism evidence="7 8">
    <name type="scientific">Nitrosopumilus adriaticus</name>
    <dbReference type="NCBI Taxonomy" id="1580092"/>
    <lineage>
        <taxon>Archaea</taxon>
        <taxon>Nitrososphaerota</taxon>
        <taxon>Nitrososphaeria</taxon>
        <taxon>Nitrosopumilales</taxon>
        <taxon>Nitrosopumilaceae</taxon>
        <taxon>Nitrosopumilus</taxon>
    </lineage>
</organism>
<dbReference type="InterPro" id="IPR023486">
    <property type="entry name" value="TFIIB_CS"/>
</dbReference>
<dbReference type="Gene3D" id="1.10.472.170">
    <property type="match status" value="1"/>
</dbReference>
<dbReference type="STRING" id="1580092.NADRNF5_1854"/>
<dbReference type="KEGG" id="nin:NADRNF5_1854"/>
<dbReference type="PRINTS" id="PR00685">
    <property type="entry name" value="TIFACTORIIB"/>
</dbReference>
<feature type="domain" description="Cyclin-like" evidence="6">
    <location>
        <begin position="118"/>
        <end position="199"/>
    </location>
</feature>
<dbReference type="SUPFAM" id="SSF57783">
    <property type="entry name" value="Zinc beta-ribbon"/>
    <property type="match status" value="1"/>
</dbReference>
<dbReference type="OrthoDB" id="7429at2157"/>
<dbReference type="Pfam" id="PF00382">
    <property type="entry name" value="TFIIB"/>
    <property type="match status" value="2"/>
</dbReference>
<dbReference type="InterPro" id="IPR013150">
    <property type="entry name" value="TFIIB_cyclin"/>
</dbReference>
<dbReference type="InterPro" id="IPR036915">
    <property type="entry name" value="Cyclin-like_sf"/>
</dbReference>
<evidence type="ECO:0000256" key="5">
    <source>
        <dbReference type="ARBA" id="ARBA00023163"/>
    </source>
</evidence>
<dbReference type="SUPFAM" id="SSF47954">
    <property type="entry name" value="Cyclin-like"/>
    <property type="match status" value="2"/>
</dbReference>
<gene>
    <name evidence="7" type="ORF">NADRNF5_1854</name>
</gene>
<evidence type="ECO:0000256" key="4">
    <source>
        <dbReference type="ARBA" id="ARBA00023015"/>
    </source>
</evidence>
<reference evidence="8" key="1">
    <citation type="submission" date="2015-03" db="EMBL/GenBank/DDBJ databases">
        <title>Characterization of two novel Thaumarchaeota isolated from the Northern Adriatic Sea.</title>
        <authorList>
            <person name="Bayer B."/>
            <person name="Vojvoda J."/>
            <person name="Offre P."/>
            <person name="Srivastava A."/>
            <person name="Elisabeth N."/>
            <person name="Garcia J.A.L."/>
            <person name="Schleper C."/>
            <person name="Herndl G.J."/>
        </authorList>
    </citation>
    <scope>NUCLEOTIDE SEQUENCE [LARGE SCALE GENOMIC DNA]</scope>
    <source>
        <strain evidence="8">NF5</strain>
    </source>
</reference>
<dbReference type="HOGENOM" id="CLU_043736_0_1_2"/>
<evidence type="ECO:0000259" key="6">
    <source>
        <dbReference type="SMART" id="SM00385"/>
    </source>
</evidence>
<evidence type="ECO:0000256" key="2">
    <source>
        <dbReference type="ARBA" id="ARBA00013932"/>
    </source>
</evidence>
<dbReference type="GO" id="GO:0017025">
    <property type="term" value="F:TBP-class protein binding"/>
    <property type="evidence" value="ECO:0007669"/>
    <property type="project" value="InterPro"/>
</dbReference>
<dbReference type="PANTHER" id="PTHR11618">
    <property type="entry name" value="TRANSCRIPTION INITIATION FACTOR IIB-RELATED"/>
    <property type="match status" value="1"/>
</dbReference>
<keyword evidence="3" id="KW-0677">Repeat</keyword>